<dbReference type="Gene3D" id="1.10.8.60">
    <property type="match status" value="1"/>
</dbReference>
<dbReference type="InterPro" id="IPR015086">
    <property type="entry name" value="Phage_T4_Gp59_C"/>
</dbReference>
<feature type="domain" description="Bacteriophage T4 Gp59 helicase assembly protein N-terminal" evidence="1">
    <location>
        <begin position="21"/>
        <end position="115"/>
    </location>
</feature>
<evidence type="ECO:0000259" key="1">
    <source>
        <dbReference type="Pfam" id="PF08993"/>
    </source>
</evidence>
<organism evidence="3">
    <name type="scientific">marine metagenome</name>
    <dbReference type="NCBI Taxonomy" id="408172"/>
    <lineage>
        <taxon>unclassified sequences</taxon>
        <taxon>metagenomes</taxon>
        <taxon>ecological metagenomes</taxon>
    </lineage>
</organism>
<evidence type="ECO:0000259" key="2">
    <source>
        <dbReference type="Pfam" id="PF08994"/>
    </source>
</evidence>
<reference evidence="3" key="1">
    <citation type="submission" date="2018-05" db="EMBL/GenBank/DDBJ databases">
        <authorList>
            <person name="Lanie J.A."/>
            <person name="Ng W.-L."/>
            <person name="Kazmierczak K.M."/>
            <person name="Andrzejewski T.M."/>
            <person name="Davidsen T.M."/>
            <person name="Wayne K.J."/>
            <person name="Tettelin H."/>
            <person name="Glass J.I."/>
            <person name="Rusch D."/>
            <person name="Podicherti R."/>
            <person name="Tsui H.-C.T."/>
            <person name="Winkler M.E."/>
        </authorList>
    </citation>
    <scope>NUCLEOTIDE SEQUENCE</scope>
</reference>
<dbReference type="EMBL" id="UINC01037468">
    <property type="protein sequence ID" value="SVB33000.1"/>
    <property type="molecule type" value="Genomic_DNA"/>
</dbReference>
<protein>
    <recommendedName>
        <fullName evidence="4">Bacteriophage T4 Gp59 helicase assembly protein N-terminal domain-containing protein</fullName>
    </recommendedName>
</protein>
<sequence length="218" mass="25928">MGSNRTQLSKTYLKSKTALMTGFDCYRTYLAFKNHFTKDNFDYFKYGGKTNATTTSFNKRKDKYFFEKMSRQKKDEDIVDYFTAIFSQCDDPQKMWIGEIIETGEDKYNTWKKRIQSLNYLFQQEMTDLCHDKEFNSLFECKNGRHPIIIKEHLKKSITVETLVILDGLLGYKKDFDAKLDDFVWKTVSMKLDKYKPFLLNNINLAKYKQTLKEIVVQ</sequence>
<dbReference type="InterPro" id="IPR037082">
    <property type="entry name" value="Phage_T4_Gp59_C_sf"/>
</dbReference>
<feature type="domain" description="Bacteriophage T4 Gp59 helicase assembly protein C-terminal" evidence="2">
    <location>
        <begin position="131"/>
        <end position="207"/>
    </location>
</feature>
<dbReference type="Pfam" id="PF08994">
    <property type="entry name" value="T4_Gp59_C"/>
    <property type="match status" value="1"/>
</dbReference>
<dbReference type="InterPro" id="IPR023197">
    <property type="entry name" value="Phage_T4_Gp59_dom_sf"/>
</dbReference>
<dbReference type="AlphaFoldDB" id="A0A382D3K9"/>
<dbReference type="Gene3D" id="1.10.220.50">
    <property type="entry name" value="Bacteriophage T4, Gp59, helicase assembly protein, C-terminal domain"/>
    <property type="match status" value="1"/>
</dbReference>
<dbReference type="InterPro" id="IPR015085">
    <property type="entry name" value="Phage_T4_Gp59_N"/>
</dbReference>
<evidence type="ECO:0000313" key="3">
    <source>
        <dbReference type="EMBL" id="SVB33000.1"/>
    </source>
</evidence>
<gene>
    <name evidence="3" type="ORF">METZ01_LOCUS185854</name>
</gene>
<dbReference type="SUPFAM" id="SSF48493">
    <property type="entry name" value="gene 59 helicase assembly protein"/>
    <property type="match status" value="1"/>
</dbReference>
<accession>A0A382D3K9</accession>
<dbReference type="Pfam" id="PF08993">
    <property type="entry name" value="T4_Gp59_N"/>
    <property type="match status" value="1"/>
</dbReference>
<dbReference type="HAMAP" id="MF_04156">
    <property type="entry name" value="HELIC_LOADER_T4"/>
    <property type="match status" value="1"/>
</dbReference>
<proteinExistence type="inferred from homology"/>
<evidence type="ECO:0008006" key="4">
    <source>
        <dbReference type="Google" id="ProtNLM"/>
    </source>
</evidence>
<dbReference type="InterPro" id="IPR008944">
    <property type="entry name" value="Phage_T4_Gp59"/>
</dbReference>
<name>A0A382D3K9_9ZZZZ</name>